<proteinExistence type="predicted"/>
<protein>
    <submittedName>
        <fullName evidence="2">Uncharacterized protein</fullName>
    </submittedName>
</protein>
<gene>
    <name evidence="2" type="ORF">NP493_1020g00000</name>
</gene>
<name>A0AAD9NJ08_RIDPI</name>
<evidence type="ECO:0000256" key="1">
    <source>
        <dbReference type="SAM" id="MobiDB-lite"/>
    </source>
</evidence>
<feature type="region of interest" description="Disordered" evidence="1">
    <location>
        <begin position="1"/>
        <end position="39"/>
    </location>
</feature>
<accession>A0AAD9NJ08</accession>
<organism evidence="2 3">
    <name type="scientific">Ridgeia piscesae</name>
    <name type="common">Tubeworm</name>
    <dbReference type="NCBI Taxonomy" id="27915"/>
    <lineage>
        <taxon>Eukaryota</taxon>
        <taxon>Metazoa</taxon>
        <taxon>Spiralia</taxon>
        <taxon>Lophotrochozoa</taxon>
        <taxon>Annelida</taxon>
        <taxon>Polychaeta</taxon>
        <taxon>Sedentaria</taxon>
        <taxon>Canalipalpata</taxon>
        <taxon>Sabellida</taxon>
        <taxon>Siboglinidae</taxon>
        <taxon>Ridgeia</taxon>
    </lineage>
</organism>
<dbReference type="AlphaFoldDB" id="A0AAD9NJ08"/>
<evidence type="ECO:0000313" key="2">
    <source>
        <dbReference type="EMBL" id="KAK2171835.1"/>
    </source>
</evidence>
<dbReference type="Proteomes" id="UP001209878">
    <property type="component" value="Unassembled WGS sequence"/>
</dbReference>
<sequence>MSRRSSLVRVPQPERWSVPTRDSSGTTNSSQDVPPPEGALRELGRINVGIVPAAPAASSYRGGPRFGGMARSSAIHQPVSVSGAAMKTCTWRGERAAAGWPPAARTVPRRVYVVTTGSG</sequence>
<feature type="compositionally biased region" description="Polar residues" evidence="1">
    <location>
        <begin position="20"/>
        <end position="32"/>
    </location>
</feature>
<keyword evidence="3" id="KW-1185">Reference proteome</keyword>
<dbReference type="EMBL" id="JAODUO010001019">
    <property type="protein sequence ID" value="KAK2171835.1"/>
    <property type="molecule type" value="Genomic_DNA"/>
</dbReference>
<evidence type="ECO:0000313" key="3">
    <source>
        <dbReference type="Proteomes" id="UP001209878"/>
    </source>
</evidence>
<reference evidence="2" key="1">
    <citation type="journal article" date="2023" name="Mol. Biol. Evol.">
        <title>Third-Generation Sequencing Reveals the Adaptive Role of the Epigenome in Three Deep-Sea Polychaetes.</title>
        <authorList>
            <person name="Perez M."/>
            <person name="Aroh O."/>
            <person name="Sun Y."/>
            <person name="Lan Y."/>
            <person name="Juniper S.K."/>
            <person name="Young C.R."/>
            <person name="Angers B."/>
            <person name="Qian P.Y."/>
        </authorList>
    </citation>
    <scope>NUCLEOTIDE SEQUENCE</scope>
    <source>
        <strain evidence="2">R07B-5</strain>
    </source>
</reference>
<comment type="caution">
    <text evidence="2">The sequence shown here is derived from an EMBL/GenBank/DDBJ whole genome shotgun (WGS) entry which is preliminary data.</text>
</comment>